<dbReference type="GO" id="GO:0005576">
    <property type="term" value="C:extracellular region"/>
    <property type="evidence" value="ECO:0007669"/>
    <property type="project" value="UniProtKB-SubCell"/>
</dbReference>
<dbReference type="PANTHER" id="PTHR33353:SF13">
    <property type="entry name" value="ENDOGLUCANASE II"/>
    <property type="match status" value="1"/>
</dbReference>
<gene>
    <name evidence="7" type="ORF">BK809_0002236</name>
</gene>
<proteinExistence type="predicted"/>
<keyword evidence="5" id="KW-0136">Cellulose degradation</keyword>
<dbReference type="Gene3D" id="2.70.50.70">
    <property type="match status" value="1"/>
</dbReference>
<evidence type="ECO:0000313" key="7">
    <source>
        <dbReference type="EMBL" id="OMP86024.1"/>
    </source>
</evidence>
<name>A0A1S8BET6_9PEZI</name>
<dbReference type="Pfam" id="PF03443">
    <property type="entry name" value="AA9"/>
    <property type="match status" value="1"/>
</dbReference>
<dbReference type="PANTHER" id="PTHR33353">
    <property type="entry name" value="PUTATIVE (AFU_ORTHOLOGUE AFUA_1G12560)-RELATED"/>
    <property type="match status" value="1"/>
</dbReference>
<comment type="catalytic activity">
    <reaction evidence="5">
        <text>[(1-&gt;4)-beta-D-glucosyl]n+m + reduced acceptor + O2 = 4-dehydro-beta-D-glucosyl-[(1-&gt;4)-beta-D-glucosyl]n-1 + [(1-&gt;4)-beta-D-glucosyl]m + acceptor + H2O.</text>
        <dbReference type="EC" id="1.14.99.56"/>
    </reaction>
</comment>
<keyword evidence="5" id="KW-0624">Polysaccharide degradation</keyword>
<comment type="subcellular location">
    <subcellularLocation>
        <location evidence="2 5">Secreted</location>
    </subcellularLocation>
</comment>
<dbReference type="STRING" id="420778.A0A1S8BET6"/>
<comment type="function">
    <text evidence="5">Lytic polysaccharide monooxygenase (LMPO) that depolymerizes crystalline and amorphous polysaccharides via the oxidation of scissile alpha- or beta-(1-4)-glycosidic bonds, yielding C1 and/or C4 oxidation products. Catalysis by LPMOs requires the reduction of the active-site copper from Cu(II) to Cu(I) by a reducing agent and H(2)O(2) or O(2) as a cosubstrate.</text>
</comment>
<dbReference type="OrthoDB" id="5558646at2759"/>
<evidence type="ECO:0000256" key="3">
    <source>
        <dbReference type="ARBA" id="ARBA00022525"/>
    </source>
</evidence>
<dbReference type="EMBL" id="MSZU01000081">
    <property type="protein sequence ID" value="OMP86024.1"/>
    <property type="molecule type" value="Genomic_DNA"/>
</dbReference>
<organism evidence="7 8">
    <name type="scientific">Diplodia seriata</name>
    <dbReference type="NCBI Taxonomy" id="420778"/>
    <lineage>
        <taxon>Eukaryota</taxon>
        <taxon>Fungi</taxon>
        <taxon>Dikarya</taxon>
        <taxon>Ascomycota</taxon>
        <taxon>Pezizomycotina</taxon>
        <taxon>Dothideomycetes</taxon>
        <taxon>Dothideomycetes incertae sedis</taxon>
        <taxon>Botryosphaeriales</taxon>
        <taxon>Botryosphaeriaceae</taxon>
        <taxon>Diplodia</taxon>
    </lineage>
</organism>
<dbReference type="GO" id="GO:0008810">
    <property type="term" value="F:cellulase activity"/>
    <property type="evidence" value="ECO:0007669"/>
    <property type="project" value="UniProtKB-UniRule"/>
</dbReference>
<evidence type="ECO:0000313" key="8">
    <source>
        <dbReference type="Proteomes" id="UP000190776"/>
    </source>
</evidence>
<comment type="caution">
    <text evidence="7">The sequence shown here is derived from an EMBL/GenBank/DDBJ whole genome shotgun (WGS) entry which is preliminary data.</text>
</comment>
<comment type="domain">
    <text evidence="5">Has a modular structure: an endo-beta-1,4-glucanase catalytic module at the N-terminus, a linker rich in serines and threonines, and a C-terminal carbohydrate-binding module (CBM).</text>
</comment>
<evidence type="ECO:0000259" key="6">
    <source>
        <dbReference type="Pfam" id="PF03443"/>
    </source>
</evidence>
<dbReference type="InterPro" id="IPR005103">
    <property type="entry name" value="AA9_LPMO"/>
</dbReference>
<evidence type="ECO:0000256" key="1">
    <source>
        <dbReference type="ARBA" id="ARBA00001973"/>
    </source>
</evidence>
<dbReference type="CDD" id="cd21175">
    <property type="entry name" value="LPMO_AA9"/>
    <property type="match status" value="1"/>
</dbReference>
<accession>A0A1S8BET6</accession>
<dbReference type="GO" id="GO:0030248">
    <property type="term" value="F:cellulose binding"/>
    <property type="evidence" value="ECO:0007669"/>
    <property type="project" value="UniProtKB-UniRule"/>
</dbReference>
<feature type="domain" description="Auxiliary Activity family 9 catalytic" evidence="6">
    <location>
        <begin position="18"/>
        <end position="219"/>
    </location>
</feature>
<keyword evidence="5" id="KW-0119">Carbohydrate metabolism</keyword>
<dbReference type="EC" id="1.14.99.56" evidence="5"/>
<protein>
    <recommendedName>
        <fullName evidence="5">AA9 family lytic polysaccharide monooxygenase</fullName>
        <ecNumber evidence="5">1.14.99.56</ecNumber>
    </recommendedName>
    <alternativeName>
        <fullName evidence="5">Endo-beta-1,4-glucanase</fullName>
    </alternativeName>
    <alternativeName>
        <fullName evidence="5">Glycosyl hydrolase 61 family protein</fullName>
    </alternativeName>
</protein>
<dbReference type="InterPro" id="IPR049892">
    <property type="entry name" value="AA9"/>
</dbReference>
<sequence>MKLTTFLPTVLASAANAHAIFQRVSVDGQDQGLMTGVRTPTSNNPIQNVQDSNFACNSGFSSPVSSTVIDIPAGAQVGAQYQHLIGGPQGSNDPDNPIAASHKGPVIVYLAKVDNAATASPNGLDWFKIYEEGLSNGQWGVDTLLNNNGWATFVIPSCVASGQYLMRVEVIALHGAYSQGQAQFYMSCAQINVTGGGSKTSQTVSFPGGYSASDPYVLSSAVEGLLIGAISFPLIKVFSRSIFPRACSPCPRSIRAASPFCPLWPPVLLSHPATFLPTCFDYGLSPYWSDLIKRD</sequence>
<dbReference type="AlphaFoldDB" id="A0A1S8BET6"/>
<comment type="cofactor">
    <cofactor evidence="1">
        <name>Cu(2+)</name>
        <dbReference type="ChEBI" id="CHEBI:29036"/>
    </cofactor>
</comment>
<reference evidence="7 8" key="1">
    <citation type="submission" date="2017-01" db="EMBL/GenBank/DDBJ databases">
        <title>Draft genome sequence of Diplodia seriata F98.1, a fungal species involved in grapevine trunk diseases.</title>
        <authorList>
            <person name="Robert-Siegwald G."/>
            <person name="Vallet J."/>
            <person name="Abou-Mansour E."/>
            <person name="Xu J."/>
            <person name="Rey P."/>
            <person name="Bertsch C."/>
            <person name="Rego C."/>
            <person name="Larignon P."/>
            <person name="Fontaine F."/>
            <person name="Lebrun M.-H."/>
        </authorList>
    </citation>
    <scope>NUCLEOTIDE SEQUENCE [LARGE SCALE GENOMIC DNA]</scope>
    <source>
        <strain evidence="7 8">F98.1</strain>
    </source>
</reference>
<evidence type="ECO:0000256" key="4">
    <source>
        <dbReference type="ARBA" id="ARBA00023157"/>
    </source>
</evidence>
<dbReference type="Proteomes" id="UP000190776">
    <property type="component" value="Unassembled WGS sequence"/>
</dbReference>
<evidence type="ECO:0000256" key="2">
    <source>
        <dbReference type="ARBA" id="ARBA00004613"/>
    </source>
</evidence>
<evidence type="ECO:0000256" key="5">
    <source>
        <dbReference type="RuleBase" id="RU368122"/>
    </source>
</evidence>
<dbReference type="GO" id="GO:0030245">
    <property type="term" value="P:cellulose catabolic process"/>
    <property type="evidence" value="ECO:0007669"/>
    <property type="project" value="UniProtKB-UniRule"/>
</dbReference>
<keyword evidence="3 5" id="KW-0964">Secreted</keyword>
<keyword evidence="4 5" id="KW-1015">Disulfide bond</keyword>